<protein>
    <submittedName>
        <fullName evidence="1">Alternative protein CNTN2</fullName>
    </submittedName>
</protein>
<dbReference type="OrthoDB" id="6418794at2759"/>
<sequence length="95" mass="9979">MRPPLQCCLQSARPPRPAAPDSALPALTHSCLGGECSIHAVCPGIGRFLGRAEDKCGPACSQVYLGPPGQIRSQTALDCLHFPGEKGVNKWAILS</sequence>
<dbReference type="AlphaFoldDB" id="L8ECB9"/>
<accession>L8ECB9</accession>
<name>L8ECB9_HUMAN</name>
<evidence type="ECO:0000313" key="1">
    <source>
        <dbReference type="EMBL" id="CCQ43297.1"/>
    </source>
</evidence>
<organism evidence="1">
    <name type="scientific">Homo sapiens</name>
    <name type="common">Human</name>
    <dbReference type="NCBI Taxonomy" id="9606"/>
    <lineage>
        <taxon>Eukaryota</taxon>
        <taxon>Metazoa</taxon>
        <taxon>Chordata</taxon>
        <taxon>Craniata</taxon>
        <taxon>Vertebrata</taxon>
        <taxon>Euteleostomi</taxon>
        <taxon>Mammalia</taxon>
        <taxon>Eutheria</taxon>
        <taxon>Euarchontoglires</taxon>
        <taxon>Primates</taxon>
        <taxon>Haplorrhini</taxon>
        <taxon>Catarrhini</taxon>
        <taxon>Hominidae</taxon>
        <taxon>Homo</taxon>
    </lineage>
</organism>
<proteinExistence type="predicted"/>
<gene>
    <name evidence="1" type="primary">CNTN2</name>
</gene>
<reference evidence="1" key="1">
    <citation type="journal article" date="2013" name="PLoS ONE">
        <title>Direct detection of alternative open reading frames translation products in human significantly expands the proteome.</title>
        <authorList>
            <person name="Vanderperre B."/>
            <person name="Lucier J.-F."/>
            <person name="Motard J."/>
            <person name="Tremblay G."/>
            <person name="Vanderperre S."/>
            <person name="Wisztorski M."/>
            <person name="Salzet M."/>
            <person name="Boisvert F.-M."/>
            <person name="Roucou X."/>
        </authorList>
    </citation>
    <scope>NUCLEOTIDE SEQUENCE</scope>
</reference>
<dbReference type="EMBL" id="HF583800">
    <property type="protein sequence ID" value="CCQ43297.1"/>
    <property type="molecule type" value="Genomic_DNA"/>
</dbReference>
<dbReference type="ChiTaRS" id="CNTN2">
    <property type="organism name" value="human"/>
</dbReference>